<dbReference type="Proteomes" id="UP001201262">
    <property type="component" value="Unassembled WGS sequence"/>
</dbReference>
<gene>
    <name evidence="2" type="ORF">BGW36DRAFT_426041</name>
</gene>
<keyword evidence="3" id="KW-1185">Reference proteome</keyword>
<name>A0AAD4KQL4_9EURO</name>
<sequence length="197" mass="21308">MPIRWTPENDRILLLKILETHAISLNYSGVSAAWPAEDNERPTPRAISERIFRLRQMAGGKPSASAAATPTPTKAKLTTPGSRGGARSRGSSSAKQAGTKRRNNVKSEDDSESDFPLKRIKKTSNEVTMADLSALEAATPSKRSRKPAERFSMTACLDSGSDSKDLSYSSIDDEFVPDEVPALASIEPDMDPLSEDA</sequence>
<evidence type="ECO:0000313" key="2">
    <source>
        <dbReference type="EMBL" id="KAH8698329.1"/>
    </source>
</evidence>
<dbReference type="RefSeq" id="XP_046072793.1">
    <property type="nucleotide sequence ID" value="XM_046220207.1"/>
</dbReference>
<comment type="caution">
    <text evidence="2">The sequence shown here is derived from an EMBL/GenBank/DDBJ whole genome shotgun (WGS) entry which is preliminary data.</text>
</comment>
<evidence type="ECO:0000313" key="3">
    <source>
        <dbReference type="Proteomes" id="UP001201262"/>
    </source>
</evidence>
<organism evidence="2 3">
    <name type="scientific">Talaromyces proteolyticus</name>
    <dbReference type="NCBI Taxonomy" id="1131652"/>
    <lineage>
        <taxon>Eukaryota</taxon>
        <taxon>Fungi</taxon>
        <taxon>Dikarya</taxon>
        <taxon>Ascomycota</taxon>
        <taxon>Pezizomycotina</taxon>
        <taxon>Eurotiomycetes</taxon>
        <taxon>Eurotiomycetidae</taxon>
        <taxon>Eurotiales</taxon>
        <taxon>Trichocomaceae</taxon>
        <taxon>Talaromyces</taxon>
        <taxon>Talaromyces sect. Bacilispori</taxon>
    </lineage>
</organism>
<evidence type="ECO:0000256" key="1">
    <source>
        <dbReference type="SAM" id="MobiDB-lite"/>
    </source>
</evidence>
<dbReference type="EMBL" id="JAJTJA010000005">
    <property type="protein sequence ID" value="KAH8698329.1"/>
    <property type="molecule type" value="Genomic_DNA"/>
</dbReference>
<dbReference type="GeneID" id="70250494"/>
<dbReference type="AlphaFoldDB" id="A0AAD4KQL4"/>
<feature type="compositionally biased region" description="Low complexity" evidence="1">
    <location>
        <begin position="58"/>
        <end position="81"/>
    </location>
</feature>
<feature type="region of interest" description="Disordered" evidence="1">
    <location>
        <begin position="57"/>
        <end position="169"/>
    </location>
</feature>
<protein>
    <submittedName>
        <fullName evidence="2">Uncharacterized protein</fullName>
    </submittedName>
</protein>
<accession>A0AAD4KQL4</accession>
<reference evidence="2" key="1">
    <citation type="submission" date="2021-12" db="EMBL/GenBank/DDBJ databases">
        <title>Convergent genome expansion in fungi linked to evolution of root-endophyte symbiosis.</title>
        <authorList>
            <consortium name="DOE Joint Genome Institute"/>
            <person name="Ke Y.-H."/>
            <person name="Bonito G."/>
            <person name="Liao H.-L."/>
            <person name="Looney B."/>
            <person name="Rojas-Flechas A."/>
            <person name="Nash J."/>
            <person name="Hameed K."/>
            <person name="Schadt C."/>
            <person name="Martin F."/>
            <person name="Crous P.W."/>
            <person name="Miettinen O."/>
            <person name="Magnuson J.K."/>
            <person name="Labbe J."/>
            <person name="Jacobson D."/>
            <person name="Doktycz M.J."/>
            <person name="Veneault-Fourrey C."/>
            <person name="Kuo A."/>
            <person name="Mondo S."/>
            <person name="Calhoun S."/>
            <person name="Riley R."/>
            <person name="Ohm R."/>
            <person name="LaButti K."/>
            <person name="Andreopoulos B."/>
            <person name="Pangilinan J."/>
            <person name="Nolan M."/>
            <person name="Tritt A."/>
            <person name="Clum A."/>
            <person name="Lipzen A."/>
            <person name="Daum C."/>
            <person name="Barry K."/>
            <person name="Grigoriev I.V."/>
            <person name="Vilgalys R."/>
        </authorList>
    </citation>
    <scope>NUCLEOTIDE SEQUENCE</scope>
    <source>
        <strain evidence="2">PMI_201</strain>
    </source>
</reference>
<feature type="compositionally biased region" description="Low complexity" evidence="1">
    <location>
        <begin position="88"/>
        <end position="97"/>
    </location>
</feature>
<proteinExistence type="predicted"/>